<dbReference type="NCBIfam" id="TIGR03454">
    <property type="entry name" value="partition_RepB"/>
    <property type="match status" value="1"/>
</dbReference>
<evidence type="ECO:0000313" key="4">
    <source>
        <dbReference type="EMBL" id="PIO41556.1"/>
    </source>
</evidence>
<evidence type="ECO:0000256" key="1">
    <source>
        <dbReference type="ARBA" id="ARBA00006295"/>
    </source>
</evidence>
<gene>
    <name evidence="4" type="ORF">B5P45_27960</name>
</gene>
<dbReference type="OrthoDB" id="7908920at2"/>
<dbReference type="InterPro" id="IPR037972">
    <property type="entry name" value="RepB_N"/>
</dbReference>
<dbReference type="InterPro" id="IPR017819">
    <property type="entry name" value="Plasmid_partition_RepB"/>
</dbReference>
<dbReference type="AlphaFoldDB" id="A0A2N9VPY8"/>
<evidence type="ECO:0000256" key="2">
    <source>
        <dbReference type="SAM" id="MobiDB-lite"/>
    </source>
</evidence>
<feature type="region of interest" description="Disordered" evidence="2">
    <location>
        <begin position="1"/>
        <end position="21"/>
    </location>
</feature>
<dbReference type="EMBL" id="MZMT01000059">
    <property type="protein sequence ID" value="PIO41556.1"/>
    <property type="molecule type" value="Genomic_DNA"/>
</dbReference>
<dbReference type="KEGG" id="pht:BLM14_23075"/>
<evidence type="ECO:0000259" key="3">
    <source>
        <dbReference type="SMART" id="SM00470"/>
    </source>
</evidence>
<dbReference type="Gene3D" id="3.90.1530.30">
    <property type="match status" value="1"/>
</dbReference>
<dbReference type="Pfam" id="PF02195">
    <property type="entry name" value="ParB_N"/>
    <property type="match status" value="1"/>
</dbReference>
<organism evidence="4 5">
    <name type="scientific">Phyllobacterium zundukense</name>
    <dbReference type="NCBI Taxonomy" id="1867719"/>
    <lineage>
        <taxon>Bacteria</taxon>
        <taxon>Pseudomonadati</taxon>
        <taxon>Pseudomonadota</taxon>
        <taxon>Alphaproteobacteria</taxon>
        <taxon>Hyphomicrobiales</taxon>
        <taxon>Phyllobacteriaceae</taxon>
        <taxon>Phyllobacterium</taxon>
    </lineage>
</organism>
<dbReference type="GO" id="GO:0003677">
    <property type="term" value="F:DNA binding"/>
    <property type="evidence" value="ECO:0007669"/>
    <property type="project" value="InterPro"/>
</dbReference>
<dbReference type="GO" id="GO:0005694">
    <property type="term" value="C:chromosome"/>
    <property type="evidence" value="ECO:0007669"/>
    <property type="project" value="TreeGrafter"/>
</dbReference>
<dbReference type="PANTHER" id="PTHR33375">
    <property type="entry name" value="CHROMOSOME-PARTITIONING PROTEIN PARB-RELATED"/>
    <property type="match status" value="1"/>
</dbReference>
<feature type="domain" description="ParB-like N-terminal" evidence="3">
    <location>
        <begin position="48"/>
        <end position="139"/>
    </location>
</feature>
<sequence>MARKDIFSSVMNPAPPKTERNDALSYVVSGASRSIKSSFEELAKASVVELDPDVVDSSFVSDRLDQDDEAFQELLVAIRERGQDSPVLVRPHPTASGRYQIVFGHRRVKVAKHLGRQVRAVVKPLADQDHVIAQGQENAARSNLSFIERTLFAKRLADLGYDQTVIKSALTLDATTFSKMQSVSSHVSEALILAIGSAKATGRDRWWQLSKLMQIPGNSQKAAAFVVSKAFEAEVGDGRFNLLFDFLSKSRRQVTKPTEATKKAWAPKDKSVSVDIRDTGKAFTLALKAKNASRFGSYIADNLEELYRAFKESETSGKTGD</sequence>
<dbReference type="InterPro" id="IPR036086">
    <property type="entry name" value="ParB/Sulfiredoxin_sf"/>
</dbReference>
<evidence type="ECO:0000313" key="5">
    <source>
        <dbReference type="Proteomes" id="UP000232163"/>
    </source>
</evidence>
<dbReference type="RefSeq" id="WP_100002297.1">
    <property type="nucleotide sequence ID" value="NZ_CP017942.1"/>
</dbReference>
<comment type="caution">
    <text evidence="4">The sequence shown here is derived from an EMBL/GenBank/DDBJ whole genome shotgun (WGS) entry which is preliminary data.</text>
</comment>
<dbReference type="Proteomes" id="UP000232163">
    <property type="component" value="Unassembled WGS sequence"/>
</dbReference>
<dbReference type="NCBIfam" id="TIGR00180">
    <property type="entry name" value="parB_part"/>
    <property type="match status" value="1"/>
</dbReference>
<comment type="similarity">
    <text evidence="1">Belongs to the ParB family.</text>
</comment>
<name>A0A2N9VPY8_9HYPH</name>
<accession>A0A2N9VPY8</accession>
<dbReference type="InterPro" id="IPR011111">
    <property type="entry name" value="Plasmid_RepB"/>
</dbReference>
<keyword evidence="5" id="KW-1185">Reference proteome</keyword>
<dbReference type="CDD" id="cd16405">
    <property type="entry name" value="RepB_like_N"/>
    <property type="match status" value="1"/>
</dbReference>
<dbReference type="Pfam" id="PF07506">
    <property type="entry name" value="RepB"/>
    <property type="match status" value="1"/>
</dbReference>
<dbReference type="PANTHER" id="PTHR33375:SF1">
    <property type="entry name" value="CHROMOSOME-PARTITIONING PROTEIN PARB-RELATED"/>
    <property type="match status" value="1"/>
</dbReference>
<dbReference type="SUPFAM" id="SSF110849">
    <property type="entry name" value="ParB/Sulfiredoxin"/>
    <property type="match status" value="1"/>
</dbReference>
<reference evidence="5" key="1">
    <citation type="journal article" date="2017" name="Int J Environ Stud">
        <title>Does the Miocene-Pliocene relict legume Oxytropis triphylla form nitrogen-fixing nodules with a combination of bacterial strains?</title>
        <authorList>
            <person name="Safronova V."/>
            <person name="Belimov A."/>
            <person name="Sazanova A."/>
            <person name="Kuznetsova I."/>
            <person name="Popova J."/>
            <person name="Andronov E."/>
            <person name="Verkhozina A."/>
            <person name="Tikhonovich I."/>
        </authorList>
    </citation>
    <scope>NUCLEOTIDE SEQUENCE [LARGE SCALE GENOMIC DNA]</scope>
    <source>
        <strain evidence="5">Tri-38</strain>
    </source>
</reference>
<dbReference type="InterPro" id="IPR004437">
    <property type="entry name" value="ParB/RepB/Spo0J"/>
</dbReference>
<dbReference type="GO" id="GO:0007059">
    <property type="term" value="P:chromosome segregation"/>
    <property type="evidence" value="ECO:0007669"/>
    <property type="project" value="TreeGrafter"/>
</dbReference>
<dbReference type="SMART" id="SM00470">
    <property type="entry name" value="ParB"/>
    <property type="match status" value="1"/>
</dbReference>
<dbReference type="InterPro" id="IPR003115">
    <property type="entry name" value="ParB_N"/>
</dbReference>
<dbReference type="InterPro" id="IPR050336">
    <property type="entry name" value="Chromosome_partition/occlusion"/>
</dbReference>
<proteinExistence type="inferred from homology"/>
<protein>
    <submittedName>
        <fullName evidence="4">Plasmid partitioning protein RepB</fullName>
    </submittedName>
</protein>